<evidence type="ECO:0000256" key="4">
    <source>
        <dbReference type="ARBA" id="ARBA00018170"/>
    </source>
</evidence>
<evidence type="ECO:0000313" key="13">
    <source>
        <dbReference type="EMBL" id="KAF3031443.1"/>
    </source>
</evidence>
<sequence length="670" mass="76439">MGMTTGFLGGFTLTSAILYLSLSLHQQNRATQAALLRQQRNVLTNFYEPKEPEREPRAREVPIGLAEMAKDRWNRVLEETVQTVYNTDWRRVLDLLDDRYLDLQDVLGNVEPLPTLVPYEQYTQNVLVYRMDASHDIFLGLIQDFTFRRAHEVRKELWTWLVQWEVDNSPPVQRPSSPKKVRLEAHQGNTLFKVPATPRISPALNIFERRTIDGALMLEEDMLRILIDIVQVASSVVPNFIEFLYRWIDYYEGDGKALKAALRWEIPSLWDFEYHPLVLPRDEAEGKSAQSGGEREERARSVSASKAAELRQSSPTKLMHARPKPDIAVIELQTLYAEESERLQYQEVKFGIQPPKFEQPLPPLINIPRDTRKRTKYYAACFKSRHRALYLLLEAGVTIRQINNYQKLQTAHPKETPGTDDGDGLRNYQKDAKYAQAHYEIREKRIKQREISISNKLAIEAQLAATHAVPDGAAGLPLIPPTPSYARKPEMAAEMMQRIRQTRVQKDGGKINIVPKPLLGLMKSRVFERAQEEPKLKPLRKLSVDYRWTARRSHITDVQHRAPGPDQFVSEHDDHDIEMGDRSRHDEHENEESDEESDDESNGGDEDDGGGRDGNTTAAAMPLTAPTQRLRTFPTPVSQQPLSNSSSSTASEASSSLPTSTNKLSVCYPY</sequence>
<dbReference type="AlphaFoldDB" id="A0A9P4WG67"/>
<gene>
    <name evidence="13" type="ORF">E8E12_001688</name>
</gene>
<accession>A0A9P4WG67</accession>
<feature type="region of interest" description="Disordered" evidence="12">
    <location>
        <begin position="556"/>
        <end position="670"/>
    </location>
</feature>
<evidence type="ECO:0000256" key="7">
    <source>
        <dbReference type="ARBA" id="ARBA00023128"/>
    </source>
</evidence>
<dbReference type="GO" id="GO:0042407">
    <property type="term" value="P:cristae formation"/>
    <property type="evidence" value="ECO:0007669"/>
    <property type="project" value="InterPro"/>
</dbReference>
<evidence type="ECO:0000256" key="6">
    <source>
        <dbReference type="ARBA" id="ARBA00022989"/>
    </source>
</evidence>
<evidence type="ECO:0000256" key="2">
    <source>
        <dbReference type="ARBA" id="ARBA00004370"/>
    </source>
</evidence>
<feature type="compositionally biased region" description="Low complexity" evidence="12">
    <location>
        <begin position="614"/>
        <end position="627"/>
    </location>
</feature>
<feature type="compositionally biased region" description="Basic and acidic residues" evidence="12">
    <location>
        <begin position="569"/>
        <end position="588"/>
    </location>
</feature>
<keyword evidence="14" id="KW-1185">Reference proteome</keyword>
<dbReference type="EMBL" id="SWKV01000145">
    <property type="protein sequence ID" value="KAF3031443.1"/>
    <property type="molecule type" value="Genomic_DNA"/>
</dbReference>
<comment type="subunit">
    <text evidence="11">Component of the mitochondrial contact site and cristae organizing system (MICOS) complex.</text>
</comment>
<keyword evidence="7 11" id="KW-0496">Mitochondrion</keyword>
<evidence type="ECO:0000256" key="5">
    <source>
        <dbReference type="ARBA" id="ARBA00022692"/>
    </source>
</evidence>
<evidence type="ECO:0000256" key="8">
    <source>
        <dbReference type="ARBA" id="ARBA00023136"/>
    </source>
</evidence>
<dbReference type="OrthoDB" id="3787206at2759"/>
<evidence type="ECO:0000256" key="11">
    <source>
        <dbReference type="RuleBase" id="RU363010"/>
    </source>
</evidence>
<feature type="region of interest" description="Disordered" evidence="12">
    <location>
        <begin position="284"/>
        <end position="317"/>
    </location>
</feature>
<evidence type="ECO:0000256" key="12">
    <source>
        <dbReference type="SAM" id="MobiDB-lite"/>
    </source>
</evidence>
<feature type="compositionally biased region" description="Low complexity" evidence="12">
    <location>
        <begin position="638"/>
        <end position="662"/>
    </location>
</feature>
<comment type="function">
    <text evidence="1 11">Component of the MICOS complex, a large protein complex of the mitochondrial inner membrane that plays crucial roles in the maintenance of crista junctions, inner membrane architecture, and formation of contact sites to the outer membrane.</text>
</comment>
<keyword evidence="8" id="KW-0472">Membrane</keyword>
<dbReference type="GO" id="GO:0061617">
    <property type="term" value="C:MICOS complex"/>
    <property type="evidence" value="ECO:0007669"/>
    <property type="project" value="UniProtKB-UniRule"/>
</dbReference>
<evidence type="ECO:0000256" key="9">
    <source>
        <dbReference type="ARBA" id="ARBA00032159"/>
    </source>
</evidence>
<organism evidence="13 14">
    <name type="scientific">Didymella heteroderae</name>
    <dbReference type="NCBI Taxonomy" id="1769908"/>
    <lineage>
        <taxon>Eukaryota</taxon>
        <taxon>Fungi</taxon>
        <taxon>Dikarya</taxon>
        <taxon>Ascomycota</taxon>
        <taxon>Pezizomycotina</taxon>
        <taxon>Dothideomycetes</taxon>
        <taxon>Pleosporomycetidae</taxon>
        <taxon>Pleosporales</taxon>
        <taxon>Pleosporineae</taxon>
        <taxon>Didymellaceae</taxon>
        <taxon>Didymella</taxon>
    </lineage>
</organism>
<dbReference type="Pfam" id="PF17050">
    <property type="entry name" value="AIM5"/>
    <property type="match status" value="1"/>
</dbReference>
<keyword evidence="5" id="KW-0812">Transmembrane</keyword>
<protein>
    <recommendedName>
        <fullName evidence="4 11">MICOS complex subunit MIC12</fullName>
    </recommendedName>
    <alternativeName>
        <fullName evidence="10 11">Altered inheritance of mitochondria protein 5, mitochondrial</fullName>
    </alternativeName>
    <alternativeName>
        <fullName evidence="9 11">Found in mitochondrial proteome protein 51</fullName>
    </alternativeName>
</protein>
<comment type="subcellular location">
    <subcellularLocation>
        <location evidence="2">Membrane</location>
    </subcellularLocation>
    <subcellularLocation>
        <location evidence="11">Mitochondrion inner membrane</location>
        <topology evidence="11">Single-pass membrane protein</topology>
    </subcellularLocation>
</comment>
<evidence type="ECO:0000256" key="1">
    <source>
        <dbReference type="ARBA" id="ARBA00002689"/>
    </source>
</evidence>
<keyword evidence="11" id="KW-0999">Mitochondrion inner membrane</keyword>
<reference evidence="13" key="1">
    <citation type="submission" date="2019-04" db="EMBL/GenBank/DDBJ databases">
        <title>Sequencing of skin fungus with MAO and IRED activity.</title>
        <authorList>
            <person name="Marsaioli A.J."/>
            <person name="Bonatto J.M.C."/>
            <person name="Reis Junior O."/>
        </authorList>
    </citation>
    <scope>NUCLEOTIDE SEQUENCE</scope>
    <source>
        <strain evidence="13">28M1</strain>
    </source>
</reference>
<evidence type="ECO:0000256" key="3">
    <source>
        <dbReference type="ARBA" id="ARBA00009188"/>
    </source>
</evidence>
<dbReference type="InterPro" id="IPR031463">
    <property type="entry name" value="Mic12"/>
</dbReference>
<proteinExistence type="inferred from homology"/>
<comment type="similarity">
    <text evidence="3 11">Belongs to the MICOS complex subunit Mic12 family.</text>
</comment>
<name>A0A9P4WG67_9PLEO</name>
<evidence type="ECO:0000256" key="10">
    <source>
        <dbReference type="ARBA" id="ARBA00032985"/>
    </source>
</evidence>
<dbReference type="Proteomes" id="UP000758155">
    <property type="component" value="Unassembled WGS sequence"/>
</dbReference>
<comment type="caution">
    <text evidence="13">The sequence shown here is derived from an EMBL/GenBank/DDBJ whole genome shotgun (WGS) entry which is preliminary data.</text>
</comment>
<feature type="compositionally biased region" description="Acidic residues" evidence="12">
    <location>
        <begin position="589"/>
        <end position="608"/>
    </location>
</feature>
<evidence type="ECO:0000313" key="14">
    <source>
        <dbReference type="Proteomes" id="UP000758155"/>
    </source>
</evidence>
<keyword evidence="6" id="KW-1133">Transmembrane helix</keyword>
<dbReference type="GO" id="GO:0044284">
    <property type="term" value="C:mitochondrial crista junction"/>
    <property type="evidence" value="ECO:0007669"/>
    <property type="project" value="InterPro"/>
</dbReference>